<evidence type="ECO:0000313" key="2">
    <source>
        <dbReference type="EMBL" id="OAQ32555.1"/>
    </source>
</evidence>
<reference evidence="2 3" key="1">
    <citation type="submission" date="2016-05" db="EMBL/GenBank/DDBJ databases">
        <title>Genome sequencing reveals origins of a unique bacterial endosymbiosis in the earliest lineages of terrestrial Fungi.</title>
        <authorList>
            <consortium name="DOE Joint Genome Institute"/>
            <person name="Uehling J."/>
            <person name="Gryganskyi A."/>
            <person name="Hameed K."/>
            <person name="Tschaplinski T."/>
            <person name="Misztal P."/>
            <person name="Wu S."/>
            <person name="Desiro A."/>
            <person name="Vande Pol N."/>
            <person name="Du Z.-Y."/>
            <person name="Zienkiewicz A."/>
            <person name="Zienkiewicz K."/>
            <person name="Morin E."/>
            <person name="Tisserant E."/>
            <person name="Splivallo R."/>
            <person name="Hainaut M."/>
            <person name="Henrissat B."/>
            <person name="Ohm R."/>
            <person name="Kuo A."/>
            <person name="Yan J."/>
            <person name="Lipzen A."/>
            <person name="Nolan M."/>
            <person name="Labutti K."/>
            <person name="Barry K."/>
            <person name="Goldstein A."/>
            <person name="Labbe J."/>
            <person name="Schadt C."/>
            <person name="Tuskan G."/>
            <person name="Grigoriev I."/>
            <person name="Martin F."/>
            <person name="Vilgalys R."/>
            <person name="Bonito G."/>
        </authorList>
    </citation>
    <scope>NUCLEOTIDE SEQUENCE [LARGE SCALE GENOMIC DNA]</scope>
    <source>
        <strain evidence="2 3">AG-77</strain>
    </source>
</reference>
<sequence length="811" mass="93268">MDSLSQLPVECLQNILRLFDQNDDCSTLVRLLTTNKYIAFAVLPFLYRDPFRPTFHQRLPAYSCYTSYEMLTRMLLGRLPAARLSKALHLALQSDPTHPPAATNSSLDYLAHVRHFNLKLPDAWQGCFLSSNFPPHQLAYIQSDEFNSLFNSNSFTPSATNRFRTREELLQNFYLAIICLDAIWCLADPILEQLQIFIIPVRHLKRYLEIVDRFKSLEKVSFKMSEMFDDPFYDSMDAEIRRPNNDEVLQDMVHFIREHSRLFKGRLKSIDCLDGNAWQWMIWTSVEHLQRDFFRLIPPLSMPTHLASDNWRRFSAHPHSTDLTQVREFNARRLPNSWEDVTCNGQSFLQECRGLRRLTVNDFRAGAFKWAVQEKRDLERTDRTIGIGNSFLEQSVLSPNEVLPPAHRIQGLVPLERISILQPSVTCASDIDDIIFAFNQTLRHIKVCGQIQTDQPKSTPIGQAWIDLPVLTYLRVDLDTERLVVDQQLLSRCPNLTTLRLKDMTLNYSCQDIVACQPARLYHLDYLNLSGWAALTFDPTTLSSAKRLKTLKIRVRPWCFKNGTFSGFIPPVEELHQSYGIQTRSAPTTTASVPVVIRTRWTWDWQLPLLTRLYLSSEFAFLFEFKMLHGCPALKCLRLDIFSTTPGEHTRVICDADLCIPTSSRGSSRSTNINSLSKLSTSTLPSEPTTERICVPCLSQLSLTGEWVIDDEIMPRFLPEMFPGLKEFDLNGWSVTTFESLLKLFRAMPQKYDESVTLFISDPVCPSQDDMERLGIIDSQARSDINADVLAVKLASYDGRVHYHLLTEQPE</sequence>
<dbReference type="AlphaFoldDB" id="A0A197K4Z8"/>
<dbReference type="OrthoDB" id="2408567at2759"/>
<feature type="region of interest" description="Disordered" evidence="1">
    <location>
        <begin position="663"/>
        <end position="689"/>
    </location>
</feature>
<keyword evidence="3" id="KW-1185">Reference proteome</keyword>
<feature type="compositionally biased region" description="Low complexity" evidence="1">
    <location>
        <begin position="670"/>
        <end position="688"/>
    </location>
</feature>
<name>A0A197K4Z8_9FUNG</name>
<dbReference type="InterPro" id="IPR032675">
    <property type="entry name" value="LRR_dom_sf"/>
</dbReference>
<evidence type="ECO:0008006" key="4">
    <source>
        <dbReference type="Google" id="ProtNLM"/>
    </source>
</evidence>
<gene>
    <name evidence="2" type="ORF">K457DRAFT_135106</name>
</gene>
<dbReference type="EMBL" id="KV442024">
    <property type="protein sequence ID" value="OAQ32555.1"/>
    <property type="molecule type" value="Genomic_DNA"/>
</dbReference>
<dbReference type="SUPFAM" id="SSF52047">
    <property type="entry name" value="RNI-like"/>
    <property type="match status" value="1"/>
</dbReference>
<evidence type="ECO:0000256" key="1">
    <source>
        <dbReference type="SAM" id="MobiDB-lite"/>
    </source>
</evidence>
<organism evidence="2 3">
    <name type="scientific">Linnemannia elongata AG-77</name>
    <dbReference type="NCBI Taxonomy" id="1314771"/>
    <lineage>
        <taxon>Eukaryota</taxon>
        <taxon>Fungi</taxon>
        <taxon>Fungi incertae sedis</taxon>
        <taxon>Mucoromycota</taxon>
        <taxon>Mortierellomycotina</taxon>
        <taxon>Mortierellomycetes</taxon>
        <taxon>Mortierellales</taxon>
        <taxon>Mortierellaceae</taxon>
        <taxon>Linnemannia</taxon>
    </lineage>
</organism>
<proteinExistence type="predicted"/>
<dbReference type="Gene3D" id="3.80.10.10">
    <property type="entry name" value="Ribonuclease Inhibitor"/>
    <property type="match status" value="1"/>
</dbReference>
<evidence type="ECO:0000313" key="3">
    <source>
        <dbReference type="Proteomes" id="UP000078512"/>
    </source>
</evidence>
<protein>
    <recommendedName>
        <fullName evidence="4">F-box domain-containing protein</fullName>
    </recommendedName>
</protein>
<dbReference type="Proteomes" id="UP000078512">
    <property type="component" value="Unassembled WGS sequence"/>
</dbReference>
<accession>A0A197K4Z8</accession>